<protein>
    <submittedName>
        <fullName evidence="8">Alcohol dehydrogenase catalytic domain-containing protein</fullName>
    </submittedName>
</protein>
<organism evidence="8 10">
    <name type="scientific">Saccharopolyspora gregorii</name>
    <dbReference type="NCBI Taxonomy" id="33914"/>
    <lineage>
        <taxon>Bacteria</taxon>
        <taxon>Bacillati</taxon>
        <taxon>Actinomycetota</taxon>
        <taxon>Actinomycetes</taxon>
        <taxon>Pseudonocardiales</taxon>
        <taxon>Pseudonocardiaceae</taxon>
        <taxon>Saccharopolyspora</taxon>
    </lineage>
</organism>
<dbReference type="InterPro" id="IPR036291">
    <property type="entry name" value="NAD(P)-bd_dom_sf"/>
</dbReference>
<feature type="region of interest" description="Disordered" evidence="6">
    <location>
        <begin position="1"/>
        <end position="23"/>
    </location>
</feature>
<evidence type="ECO:0000313" key="9">
    <source>
        <dbReference type="EMBL" id="GAA3360391.1"/>
    </source>
</evidence>
<evidence type="ECO:0000256" key="5">
    <source>
        <dbReference type="RuleBase" id="RU361277"/>
    </source>
</evidence>
<dbReference type="EMBL" id="BAAAYK010000038">
    <property type="protein sequence ID" value="GAA3360391.1"/>
    <property type="molecule type" value="Genomic_DNA"/>
</dbReference>
<evidence type="ECO:0000259" key="7">
    <source>
        <dbReference type="SMART" id="SM00829"/>
    </source>
</evidence>
<dbReference type="Gene3D" id="3.90.180.10">
    <property type="entry name" value="Medium-chain alcohol dehydrogenases, catalytic domain"/>
    <property type="match status" value="1"/>
</dbReference>
<sequence>MSRSTDMTGRVSPESPERESSAMSALVLEAPGVVRERRIPVAPPSSGNCLIRISRIGLCGTDLGFYDGSSNYLHDGLKSFPFVFGHEWCGRIVETGSGVVGFDVGQRVSGHNFRPCGNCPACGRGDLRYCPGRSEIGVLGQAQGAAADYLEAPADTLVRIPDSLGDDVAALLEPASAALHAVRRLAVTGADRVAVLGAGTLGVVAAQLCRALGARVDVFDPQPEPRELAAELGFPVSVPENAEADRYSAVIEASGSVAAARSAPVLCAPGARMAQLGTPHHSVDGFPVADLVIKNVTMHAVLSGIGCWEELITFVESGLVRLDPLVDSAFSRSEVGAAFQRLASSGRRRPKILIRMS</sequence>
<evidence type="ECO:0000313" key="8">
    <source>
        <dbReference type="EMBL" id="GAA3353231.1"/>
    </source>
</evidence>
<dbReference type="Pfam" id="PF00107">
    <property type="entry name" value="ADH_zinc_N"/>
    <property type="match status" value="1"/>
</dbReference>
<reference evidence="8" key="1">
    <citation type="journal article" date="2014" name="Int. J. Syst. Evol. Microbiol.">
        <title>Complete genome of a new Firmicutes species belonging to the dominant human colonic microbiota ('Ruminococcus bicirculans') reveals two chromosomes and a selective capacity to utilize plant glucans.</title>
        <authorList>
            <consortium name="NISC Comparative Sequencing Program"/>
            <person name="Wegmann U."/>
            <person name="Louis P."/>
            <person name="Goesmann A."/>
            <person name="Henrissat B."/>
            <person name="Duncan S.H."/>
            <person name="Flint H.J."/>
        </authorList>
    </citation>
    <scope>NUCLEOTIDE SEQUENCE</scope>
    <source>
        <strain evidence="8">JCM 9687</strain>
    </source>
</reference>
<dbReference type="SUPFAM" id="SSF50129">
    <property type="entry name" value="GroES-like"/>
    <property type="match status" value="1"/>
</dbReference>
<evidence type="ECO:0000256" key="2">
    <source>
        <dbReference type="ARBA" id="ARBA00022723"/>
    </source>
</evidence>
<proteinExistence type="inferred from homology"/>
<comment type="similarity">
    <text evidence="5">Belongs to the zinc-containing alcohol dehydrogenase family.</text>
</comment>
<dbReference type="InterPro" id="IPR020843">
    <property type="entry name" value="ER"/>
</dbReference>
<dbReference type="Gene3D" id="3.40.50.720">
    <property type="entry name" value="NAD(P)-binding Rossmann-like Domain"/>
    <property type="match status" value="1"/>
</dbReference>
<evidence type="ECO:0000313" key="10">
    <source>
        <dbReference type="Proteomes" id="UP001500483"/>
    </source>
</evidence>
<reference evidence="10" key="2">
    <citation type="journal article" date="2019" name="Int. J. Syst. Evol. Microbiol.">
        <title>The Global Catalogue of Microorganisms (GCM) 10K type strain sequencing project: providing services to taxonomists for standard genome sequencing and annotation.</title>
        <authorList>
            <consortium name="The Broad Institute Genomics Platform"/>
            <consortium name="The Broad Institute Genome Sequencing Center for Infectious Disease"/>
            <person name="Wu L."/>
            <person name="Ma J."/>
        </authorList>
    </citation>
    <scope>NUCLEOTIDE SEQUENCE [LARGE SCALE GENOMIC DNA]</scope>
    <source>
        <strain evidence="10">JCM 9687</strain>
    </source>
</reference>
<keyword evidence="3 5" id="KW-0862">Zinc</keyword>
<dbReference type="Pfam" id="PF08240">
    <property type="entry name" value="ADH_N"/>
    <property type="match status" value="1"/>
</dbReference>
<evidence type="ECO:0000256" key="3">
    <source>
        <dbReference type="ARBA" id="ARBA00022833"/>
    </source>
</evidence>
<gene>
    <name evidence="8" type="ORF">GCM10020366_05820</name>
    <name evidence="9" type="ORF">GCM10020366_40200</name>
</gene>
<dbReference type="PANTHER" id="PTHR43401:SF2">
    <property type="entry name" value="L-THREONINE 3-DEHYDROGENASE"/>
    <property type="match status" value="1"/>
</dbReference>
<dbReference type="RefSeq" id="WP_309148819.1">
    <property type="nucleotide sequence ID" value="NZ_CP059556.1"/>
</dbReference>
<dbReference type="SUPFAM" id="SSF51735">
    <property type="entry name" value="NAD(P)-binding Rossmann-fold domains"/>
    <property type="match status" value="1"/>
</dbReference>
<dbReference type="EMBL" id="BAAAYK010000012">
    <property type="protein sequence ID" value="GAA3353231.1"/>
    <property type="molecule type" value="Genomic_DNA"/>
</dbReference>
<accession>A0ABP6RHX0</accession>
<dbReference type="InterPro" id="IPR050129">
    <property type="entry name" value="Zn_alcohol_dh"/>
</dbReference>
<comment type="cofactor">
    <cofactor evidence="1 5">
        <name>Zn(2+)</name>
        <dbReference type="ChEBI" id="CHEBI:29105"/>
    </cofactor>
</comment>
<dbReference type="SMART" id="SM00829">
    <property type="entry name" value="PKS_ER"/>
    <property type="match status" value="1"/>
</dbReference>
<dbReference type="InterPro" id="IPR013149">
    <property type="entry name" value="ADH-like_C"/>
</dbReference>
<comment type="caution">
    <text evidence="8">The sequence shown here is derived from an EMBL/GenBank/DDBJ whole genome shotgun (WGS) entry which is preliminary data.</text>
</comment>
<keyword evidence="4" id="KW-0560">Oxidoreductase</keyword>
<evidence type="ECO:0000256" key="4">
    <source>
        <dbReference type="ARBA" id="ARBA00023002"/>
    </source>
</evidence>
<dbReference type="InterPro" id="IPR002328">
    <property type="entry name" value="ADH_Zn_CS"/>
</dbReference>
<name>A0ABP6RHX0_9PSEU</name>
<evidence type="ECO:0000256" key="6">
    <source>
        <dbReference type="SAM" id="MobiDB-lite"/>
    </source>
</evidence>
<dbReference type="PROSITE" id="PS00059">
    <property type="entry name" value="ADH_ZINC"/>
    <property type="match status" value="1"/>
</dbReference>
<reference evidence="8" key="3">
    <citation type="submission" date="2023-12" db="EMBL/GenBank/DDBJ databases">
        <authorList>
            <person name="Sun Q."/>
            <person name="Inoue M."/>
        </authorList>
    </citation>
    <scope>NUCLEOTIDE SEQUENCE</scope>
    <source>
        <strain evidence="8">JCM 9687</strain>
    </source>
</reference>
<dbReference type="InterPro" id="IPR013154">
    <property type="entry name" value="ADH-like_N"/>
</dbReference>
<evidence type="ECO:0000256" key="1">
    <source>
        <dbReference type="ARBA" id="ARBA00001947"/>
    </source>
</evidence>
<keyword evidence="2 5" id="KW-0479">Metal-binding</keyword>
<dbReference type="InterPro" id="IPR011032">
    <property type="entry name" value="GroES-like_sf"/>
</dbReference>
<feature type="domain" description="Enoyl reductase (ER)" evidence="7">
    <location>
        <begin position="21"/>
        <end position="354"/>
    </location>
</feature>
<dbReference type="Proteomes" id="UP001500483">
    <property type="component" value="Unassembled WGS sequence"/>
</dbReference>
<keyword evidence="10" id="KW-1185">Reference proteome</keyword>
<dbReference type="PANTHER" id="PTHR43401">
    <property type="entry name" value="L-THREONINE 3-DEHYDROGENASE"/>
    <property type="match status" value="1"/>
</dbReference>